<evidence type="ECO:0000256" key="5">
    <source>
        <dbReference type="ARBA" id="ARBA00023136"/>
    </source>
</evidence>
<feature type="region of interest" description="Disordered" evidence="6">
    <location>
        <begin position="487"/>
        <end position="510"/>
    </location>
</feature>
<feature type="transmembrane region" description="Helical" evidence="7">
    <location>
        <begin position="412"/>
        <end position="436"/>
    </location>
</feature>
<sequence>MTTSTARPEEGTRTLRREFSFGAAFAFAFAFISPIVALYGIFGLAITTAGPSFWWGFLIVFGGQFLVALVFAMLVSRWPLEGSIYQWASRLLGSGYGWFAGWFYIWTLVIAMATVALGAAGFIANIIGMHGASGTQIAFIAFIVLVLGTIINLSGRGILKGFMLASIGAEVIGSIGLAVWLLIAHREHDFSVLFDGGASIGASEGFFSLGGPFLLAVVFIGFSFVGFESAGSIAEEVHEPRRNLPKAVLFSISFIAVVVMFSSLAVILATPENAAELPDYDADPVYAVLTAQLGSHLAIPIQVLFAIGFVASFLALQTSASRLIWAKARDGALPFSNALSRLSRSQRQPVGPILITTVIGTALFLLSNVAENLYTIMVNFTSGGFYLSFLFPVLAFAVAVLRKRWRPGPFSIGRWTGIVAVAALVWVVLELVNIAWPRALNGNPWLDWSVVVGAVALAVVGAAIYSRVRTRIVNVETSAVMLELDGAAESETAGDPAGGARPGRESGERR</sequence>
<feature type="transmembrane region" description="Helical" evidence="7">
    <location>
        <begin position="248"/>
        <end position="269"/>
    </location>
</feature>
<evidence type="ECO:0000313" key="8">
    <source>
        <dbReference type="EMBL" id="QAB16611.1"/>
    </source>
</evidence>
<gene>
    <name evidence="8" type="ORF">Leucomu_00470</name>
</gene>
<evidence type="ECO:0000313" key="9">
    <source>
        <dbReference type="Proteomes" id="UP000285768"/>
    </source>
</evidence>
<feature type="transmembrane region" description="Helical" evidence="7">
    <location>
        <begin position="21"/>
        <end position="46"/>
    </location>
</feature>
<feature type="transmembrane region" description="Helical" evidence="7">
    <location>
        <begin position="448"/>
        <end position="465"/>
    </location>
</feature>
<evidence type="ECO:0000256" key="3">
    <source>
        <dbReference type="ARBA" id="ARBA00022692"/>
    </source>
</evidence>
<organism evidence="8 9">
    <name type="scientific">Leucobacter muris</name>
    <dbReference type="NCBI Taxonomy" id="1935379"/>
    <lineage>
        <taxon>Bacteria</taxon>
        <taxon>Bacillati</taxon>
        <taxon>Actinomycetota</taxon>
        <taxon>Actinomycetes</taxon>
        <taxon>Micrococcales</taxon>
        <taxon>Microbacteriaceae</taxon>
        <taxon>Leucobacter</taxon>
    </lineage>
</organism>
<dbReference type="PANTHER" id="PTHR45649:SF26">
    <property type="entry name" value="OS04G0435100 PROTEIN"/>
    <property type="match status" value="1"/>
</dbReference>
<dbReference type="RefSeq" id="WP_017884194.1">
    <property type="nucleotide sequence ID" value="NZ_CP035037.1"/>
</dbReference>
<feature type="transmembrane region" description="Helical" evidence="7">
    <location>
        <begin position="96"/>
        <end position="124"/>
    </location>
</feature>
<keyword evidence="9" id="KW-1185">Reference proteome</keyword>
<keyword evidence="3 7" id="KW-0812">Transmembrane</keyword>
<keyword evidence="2" id="KW-0813">Transport</keyword>
<accession>A0ABX5QC37</accession>
<evidence type="ECO:0000256" key="2">
    <source>
        <dbReference type="ARBA" id="ARBA00022448"/>
    </source>
</evidence>
<name>A0ABX5QC37_9MICO</name>
<feature type="transmembrane region" description="Helical" evidence="7">
    <location>
        <begin position="52"/>
        <end position="75"/>
    </location>
</feature>
<dbReference type="EMBL" id="CP035037">
    <property type="protein sequence ID" value="QAB16611.1"/>
    <property type="molecule type" value="Genomic_DNA"/>
</dbReference>
<feature type="transmembrane region" description="Helical" evidence="7">
    <location>
        <begin position="297"/>
        <end position="316"/>
    </location>
</feature>
<feature type="transmembrane region" description="Helical" evidence="7">
    <location>
        <begin position="136"/>
        <end position="155"/>
    </location>
</feature>
<dbReference type="Proteomes" id="UP000285768">
    <property type="component" value="Chromosome"/>
</dbReference>
<keyword evidence="4 7" id="KW-1133">Transmembrane helix</keyword>
<feature type="transmembrane region" description="Helical" evidence="7">
    <location>
        <begin position="350"/>
        <end position="370"/>
    </location>
</feature>
<feature type="transmembrane region" description="Helical" evidence="7">
    <location>
        <begin position="205"/>
        <end position="227"/>
    </location>
</feature>
<evidence type="ECO:0000256" key="4">
    <source>
        <dbReference type="ARBA" id="ARBA00022989"/>
    </source>
</evidence>
<reference evidence="8 9" key="1">
    <citation type="submission" date="2019-01" db="EMBL/GenBank/DDBJ databases">
        <title>Leucobacter muris sp. nov. isolated from the nose of a laboratory mouse.</title>
        <authorList>
            <person name="Benga L."/>
            <person name="Sproeer C."/>
            <person name="Schumann P."/>
            <person name="Verbarg S."/>
            <person name="Bunk B."/>
            <person name="Engelhardt E."/>
            <person name="Benten P.M."/>
            <person name="Sager M."/>
        </authorList>
    </citation>
    <scope>NUCLEOTIDE SEQUENCE [LARGE SCALE GENOMIC DNA]</scope>
    <source>
        <strain evidence="8 9">DSM 101948</strain>
    </source>
</reference>
<evidence type="ECO:0000256" key="6">
    <source>
        <dbReference type="SAM" id="MobiDB-lite"/>
    </source>
</evidence>
<evidence type="ECO:0000256" key="1">
    <source>
        <dbReference type="ARBA" id="ARBA00004141"/>
    </source>
</evidence>
<feature type="transmembrane region" description="Helical" evidence="7">
    <location>
        <begin position="376"/>
        <end position="400"/>
    </location>
</feature>
<evidence type="ECO:0000256" key="7">
    <source>
        <dbReference type="SAM" id="Phobius"/>
    </source>
</evidence>
<comment type="subcellular location">
    <subcellularLocation>
        <location evidence="1">Membrane</location>
        <topology evidence="1">Multi-pass membrane protein</topology>
    </subcellularLocation>
</comment>
<dbReference type="PANTHER" id="PTHR45649">
    <property type="entry name" value="AMINO-ACID PERMEASE BAT1"/>
    <property type="match status" value="1"/>
</dbReference>
<dbReference type="Gene3D" id="1.20.1740.10">
    <property type="entry name" value="Amino acid/polyamine transporter I"/>
    <property type="match status" value="1"/>
</dbReference>
<proteinExistence type="predicted"/>
<protein>
    <submittedName>
        <fullName evidence="8">Amino acid permease</fullName>
    </submittedName>
</protein>
<keyword evidence="5 7" id="KW-0472">Membrane</keyword>
<feature type="transmembrane region" description="Helical" evidence="7">
    <location>
        <begin position="162"/>
        <end position="185"/>
    </location>
</feature>
<dbReference type="Pfam" id="PF13520">
    <property type="entry name" value="AA_permease_2"/>
    <property type="match status" value="1"/>
</dbReference>
<dbReference type="InterPro" id="IPR002293">
    <property type="entry name" value="AA/rel_permease1"/>
</dbReference>
<dbReference type="PIRSF" id="PIRSF006060">
    <property type="entry name" value="AA_transporter"/>
    <property type="match status" value="1"/>
</dbReference>